<gene>
    <name evidence="2" type="ORF">BLNAU_4278</name>
</gene>
<feature type="compositionally biased region" description="Polar residues" evidence="1">
    <location>
        <begin position="112"/>
        <end position="124"/>
    </location>
</feature>
<organism evidence="2 3">
    <name type="scientific">Blattamonas nauphoetae</name>
    <dbReference type="NCBI Taxonomy" id="2049346"/>
    <lineage>
        <taxon>Eukaryota</taxon>
        <taxon>Metamonada</taxon>
        <taxon>Preaxostyla</taxon>
        <taxon>Oxymonadida</taxon>
        <taxon>Blattamonas</taxon>
    </lineage>
</organism>
<feature type="region of interest" description="Disordered" evidence="1">
    <location>
        <begin position="91"/>
        <end position="124"/>
    </location>
</feature>
<evidence type="ECO:0000313" key="2">
    <source>
        <dbReference type="EMBL" id="KAK2960881.1"/>
    </source>
</evidence>
<dbReference type="Proteomes" id="UP001281761">
    <property type="component" value="Unassembled WGS sequence"/>
</dbReference>
<keyword evidence="3" id="KW-1185">Reference proteome</keyword>
<evidence type="ECO:0000256" key="1">
    <source>
        <dbReference type="SAM" id="MobiDB-lite"/>
    </source>
</evidence>
<comment type="caution">
    <text evidence="2">The sequence shown here is derived from an EMBL/GenBank/DDBJ whole genome shotgun (WGS) entry which is preliminary data.</text>
</comment>
<protein>
    <submittedName>
        <fullName evidence="2">Uncharacterized protein</fullName>
    </submittedName>
</protein>
<reference evidence="2 3" key="1">
    <citation type="journal article" date="2022" name="bioRxiv">
        <title>Genomics of Preaxostyla Flagellates Illuminates Evolutionary Transitions and the Path Towards Mitochondrial Loss.</title>
        <authorList>
            <person name="Novak L.V.F."/>
            <person name="Treitli S.C."/>
            <person name="Pyrih J."/>
            <person name="Halakuc P."/>
            <person name="Pipaliya S.V."/>
            <person name="Vacek V."/>
            <person name="Brzon O."/>
            <person name="Soukal P."/>
            <person name="Eme L."/>
            <person name="Dacks J.B."/>
            <person name="Karnkowska A."/>
            <person name="Elias M."/>
            <person name="Hampl V."/>
        </authorList>
    </citation>
    <scope>NUCLEOTIDE SEQUENCE [LARGE SCALE GENOMIC DNA]</scope>
    <source>
        <strain evidence="2">NAU3</strain>
        <tissue evidence="2">Gut</tissue>
    </source>
</reference>
<name>A0ABQ9YAS5_9EUKA</name>
<proteinExistence type="predicted"/>
<sequence length="225" mass="25571">MRTSLEELTQSLISTFPELRSVSHGQPQSTSFQLNSLTPSVSRKFRQFEYNMTAWKAKYEPVLRIVPLSSQKPSKPSHPNHLSVRSPLPQIQLTSPSTATPFSSSVADHQPSRSNESFNQTQFSQNADGVPVVRRYYRKHTHITRKKVKPSGEDESFSSSFDPNRTITFEFVTPIYKTTSEIKLTRRTICEYSFDLWTARLSSARSACPTRESFTIQSVKLASSE</sequence>
<feature type="compositionally biased region" description="Low complexity" evidence="1">
    <location>
        <begin position="94"/>
        <end position="105"/>
    </location>
</feature>
<evidence type="ECO:0000313" key="3">
    <source>
        <dbReference type="Proteomes" id="UP001281761"/>
    </source>
</evidence>
<dbReference type="EMBL" id="JARBJD010000020">
    <property type="protein sequence ID" value="KAK2960881.1"/>
    <property type="molecule type" value="Genomic_DNA"/>
</dbReference>
<accession>A0ABQ9YAS5</accession>